<protein>
    <submittedName>
        <fullName evidence="2">Uncharacterized protein</fullName>
    </submittedName>
</protein>
<keyword evidence="1" id="KW-0812">Transmembrane</keyword>
<keyword evidence="1" id="KW-0472">Membrane</keyword>
<dbReference type="AlphaFoldDB" id="A0A0A8ZLE5"/>
<evidence type="ECO:0000256" key="1">
    <source>
        <dbReference type="SAM" id="Phobius"/>
    </source>
</evidence>
<dbReference type="EMBL" id="GBRH01257656">
    <property type="protein sequence ID" value="JAD40239.1"/>
    <property type="molecule type" value="Transcribed_RNA"/>
</dbReference>
<keyword evidence="1" id="KW-1133">Transmembrane helix</keyword>
<sequence>MLAVIVIFSTFSSPTFVLYTYSMILFSAT</sequence>
<feature type="transmembrane region" description="Helical" evidence="1">
    <location>
        <begin position="6"/>
        <end position="26"/>
    </location>
</feature>
<evidence type="ECO:0000313" key="2">
    <source>
        <dbReference type="EMBL" id="JAD40239.1"/>
    </source>
</evidence>
<reference evidence="2" key="2">
    <citation type="journal article" date="2015" name="Data Brief">
        <title>Shoot transcriptome of the giant reed, Arundo donax.</title>
        <authorList>
            <person name="Barrero R.A."/>
            <person name="Guerrero F.D."/>
            <person name="Moolhuijzen P."/>
            <person name="Goolsby J.A."/>
            <person name="Tidwell J."/>
            <person name="Bellgard S.E."/>
            <person name="Bellgard M.I."/>
        </authorList>
    </citation>
    <scope>NUCLEOTIDE SEQUENCE</scope>
    <source>
        <tissue evidence="2">Shoot tissue taken approximately 20 cm above the soil surface</tissue>
    </source>
</reference>
<accession>A0A0A8ZLE5</accession>
<reference evidence="2" key="1">
    <citation type="submission" date="2014-09" db="EMBL/GenBank/DDBJ databases">
        <authorList>
            <person name="Magalhaes I.L.F."/>
            <person name="Oliveira U."/>
            <person name="Santos F.R."/>
            <person name="Vidigal T.H.D.A."/>
            <person name="Brescovit A.D."/>
            <person name="Santos A.J."/>
        </authorList>
    </citation>
    <scope>NUCLEOTIDE SEQUENCE</scope>
    <source>
        <tissue evidence="2">Shoot tissue taken approximately 20 cm above the soil surface</tissue>
    </source>
</reference>
<name>A0A0A8ZLE5_ARUDO</name>
<organism evidence="2">
    <name type="scientific">Arundo donax</name>
    <name type="common">Giant reed</name>
    <name type="synonym">Donax arundinaceus</name>
    <dbReference type="NCBI Taxonomy" id="35708"/>
    <lineage>
        <taxon>Eukaryota</taxon>
        <taxon>Viridiplantae</taxon>
        <taxon>Streptophyta</taxon>
        <taxon>Embryophyta</taxon>
        <taxon>Tracheophyta</taxon>
        <taxon>Spermatophyta</taxon>
        <taxon>Magnoliopsida</taxon>
        <taxon>Liliopsida</taxon>
        <taxon>Poales</taxon>
        <taxon>Poaceae</taxon>
        <taxon>PACMAD clade</taxon>
        <taxon>Arundinoideae</taxon>
        <taxon>Arundineae</taxon>
        <taxon>Arundo</taxon>
    </lineage>
</organism>
<proteinExistence type="predicted"/>